<feature type="signal peptide" evidence="5">
    <location>
        <begin position="1"/>
        <end position="16"/>
    </location>
</feature>
<dbReference type="KEGG" id="clec:106673407"/>
<sequence length="296" mass="33287">MFMLTLILTALHSVQSDYYSTSASKESYPFIVSISKLKFGVMKSHICVGSIIRSNQVLTGCGCTGEFRQNRLRPHDPKWYKVLTGMIENDGNAEEEHDVTEMLPHKRCRKINALFNQYDIAVIVVQQPFSVEITSSTFTLGSLFTDKQVLAMMRSGSACTAVAWGRTGPENSLFVGERVRVVDVRLMKYARCQETVCDIEEDVCTEESTMVYAGIVCGRSNYSCVIDKGSPVFCENKLFAIASEVLCPYGLPVSPFIYMRIDKIFDWLQPLLNEAHPATQTLYLLTILLFLTAIMF</sequence>
<organism evidence="7 8">
    <name type="scientific">Cimex lectularius</name>
    <name type="common">Bed bug</name>
    <name type="synonym">Acanthia lectularia</name>
    <dbReference type="NCBI Taxonomy" id="79782"/>
    <lineage>
        <taxon>Eukaryota</taxon>
        <taxon>Metazoa</taxon>
        <taxon>Ecdysozoa</taxon>
        <taxon>Arthropoda</taxon>
        <taxon>Hexapoda</taxon>
        <taxon>Insecta</taxon>
        <taxon>Pterygota</taxon>
        <taxon>Neoptera</taxon>
        <taxon>Paraneoptera</taxon>
        <taxon>Hemiptera</taxon>
        <taxon>Heteroptera</taxon>
        <taxon>Panheteroptera</taxon>
        <taxon>Cimicomorpha</taxon>
        <taxon>Cimicidae</taxon>
        <taxon>Cimex</taxon>
    </lineage>
</organism>
<evidence type="ECO:0000256" key="2">
    <source>
        <dbReference type="ARBA" id="ARBA00022801"/>
    </source>
</evidence>
<dbReference type="SUPFAM" id="SSF50494">
    <property type="entry name" value="Trypsin-like serine proteases"/>
    <property type="match status" value="1"/>
</dbReference>
<dbReference type="Gene3D" id="2.40.10.10">
    <property type="entry name" value="Trypsin-like serine proteases"/>
    <property type="match status" value="2"/>
</dbReference>
<feature type="chain" id="PRO_5035187975" description="Peptidase S1 domain-containing protein" evidence="5">
    <location>
        <begin position="17"/>
        <end position="296"/>
    </location>
</feature>
<feature type="domain" description="Peptidase S1" evidence="6">
    <location>
        <begin position="7"/>
        <end position="273"/>
    </location>
</feature>
<keyword evidence="2" id="KW-0378">Hydrolase</keyword>
<evidence type="ECO:0000259" key="6">
    <source>
        <dbReference type="PROSITE" id="PS50240"/>
    </source>
</evidence>
<dbReference type="EnsemblMetazoa" id="XM_014405515.1">
    <property type="protein sequence ID" value="XP_014261001.1"/>
    <property type="gene ID" value="LOC106673407"/>
</dbReference>
<name>A0A8I6SCW7_CIMLE</name>
<dbReference type="Pfam" id="PF00089">
    <property type="entry name" value="Trypsin"/>
    <property type="match status" value="1"/>
</dbReference>
<evidence type="ECO:0000256" key="5">
    <source>
        <dbReference type="SAM" id="SignalP"/>
    </source>
</evidence>
<dbReference type="GeneID" id="106673407"/>
<dbReference type="InterPro" id="IPR009003">
    <property type="entry name" value="Peptidase_S1_PA"/>
</dbReference>
<reference evidence="7" key="1">
    <citation type="submission" date="2022-01" db="UniProtKB">
        <authorList>
            <consortium name="EnsemblMetazoa"/>
        </authorList>
    </citation>
    <scope>IDENTIFICATION</scope>
</reference>
<keyword evidence="4" id="KW-1015">Disulfide bond</keyword>
<keyword evidence="3" id="KW-0720">Serine protease</keyword>
<proteinExistence type="predicted"/>
<dbReference type="OrthoDB" id="10051896at2759"/>
<evidence type="ECO:0000256" key="4">
    <source>
        <dbReference type="ARBA" id="ARBA00023157"/>
    </source>
</evidence>
<evidence type="ECO:0000256" key="3">
    <source>
        <dbReference type="ARBA" id="ARBA00022825"/>
    </source>
</evidence>
<dbReference type="GO" id="GO:0006508">
    <property type="term" value="P:proteolysis"/>
    <property type="evidence" value="ECO:0007669"/>
    <property type="project" value="UniProtKB-KW"/>
</dbReference>
<dbReference type="PROSITE" id="PS50240">
    <property type="entry name" value="TRYPSIN_DOM"/>
    <property type="match status" value="1"/>
</dbReference>
<evidence type="ECO:0000313" key="8">
    <source>
        <dbReference type="Proteomes" id="UP000494040"/>
    </source>
</evidence>
<dbReference type="GO" id="GO:0004252">
    <property type="term" value="F:serine-type endopeptidase activity"/>
    <property type="evidence" value="ECO:0007669"/>
    <property type="project" value="InterPro"/>
</dbReference>
<keyword evidence="5" id="KW-0732">Signal</keyword>
<dbReference type="AlphaFoldDB" id="A0A8I6SCW7"/>
<dbReference type="PANTHER" id="PTHR24276:SF96">
    <property type="entry name" value="PEPTIDASE S1 DOMAIN-CONTAINING PROTEIN"/>
    <property type="match status" value="1"/>
</dbReference>
<dbReference type="PANTHER" id="PTHR24276">
    <property type="entry name" value="POLYSERASE-RELATED"/>
    <property type="match status" value="1"/>
</dbReference>
<protein>
    <recommendedName>
        <fullName evidence="6">Peptidase S1 domain-containing protein</fullName>
    </recommendedName>
</protein>
<accession>A0A8I6SCW7</accession>
<keyword evidence="1" id="KW-0645">Protease</keyword>
<evidence type="ECO:0000256" key="1">
    <source>
        <dbReference type="ARBA" id="ARBA00022670"/>
    </source>
</evidence>
<dbReference type="RefSeq" id="XP_014261001.1">
    <property type="nucleotide sequence ID" value="XM_014405515.1"/>
</dbReference>
<dbReference type="InterPro" id="IPR043504">
    <property type="entry name" value="Peptidase_S1_PA_chymotrypsin"/>
</dbReference>
<evidence type="ECO:0000313" key="7">
    <source>
        <dbReference type="EnsemblMetazoa" id="XP_014261001.1"/>
    </source>
</evidence>
<dbReference type="InterPro" id="IPR050430">
    <property type="entry name" value="Peptidase_S1"/>
</dbReference>
<dbReference type="SMART" id="SM00020">
    <property type="entry name" value="Tryp_SPc"/>
    <property type="match status" value="1"/>
</dbReference>
<dbReference type="Proteomes" id="UP000494040">
    <property type="component" value="Unassembled WGS sequence"/>
</dbReference>
<keyword evidence="8" id="KW-1185">Reference proteome</keyword>
<dbReference type="InterPro" id="IPR001254">
    <property type="entry name" value="Trypsin_dom"/>
</dbReference>